<keyword evidence="4" id="KW-1185">Reference proteome</keyword>
<dbReference type="AlphaFoldDB" id="A0AAE0GSB1"/>
<feature type="compositionally biased region" description="Basic and acidic residues" evidence="1">
    <location>
        <begin position="103"/>
        <end position="121"/>
    </location>
</feature>
<sequence>MWKSLPPSPDLTLHQNKTEQMALERKRRVSRLTKSRSQLRSRADSFLGFSFLLCFCTLLYVFSYRSDTIEDRQVYEKQPNQPLQRTSVDASQESSQGIQELLSPEHADSIEEALKQTKGSEEGSTPLPSTWRSPPAPTEPPPLPKNQAQAGSHGLELAANHAEQVLRRSENGLVVVIPTVARIGVDYITPTVESIVEEAKRPMKHFESVEVLVVAHHSSAMEHPSYQALKIKYR</sequence>
<organism evidence="3 4">
    <name type="scientific">Cymbomonas tetramitiformis</name>
    <dbReference type="NCBI Taxonomy" id="36881"/>
    <lineage>
        <taxon>Eukaryota</taxon>
        <taxon>Viridiplantae</taxon>
        <taxon>Chlorophyta</taxon>
        <taxon>Pyramimonadophyceae</taxon>
        <taxon>Pyramimonadales</taxon>
        <taxon>Pyramimonadaceae</taxon>
        <taxon>Cymbomonas</taxon>
    </lineage>
</organism>
<evidence type="ECO:0000313" key="4">
    <source>
        <dbReference type="Proteomes" id="UP001190700"/>
    </source>
</evidence>
<feature type="transmembrane region" description="Helical" evidence="2">
    <location>
        <begin position="46"/>
        <end position="64"/>
    </location>
</feature>
<evidence type="ECO:0000256" key="2">
    <source>
        <dbReference type="SAM" id="Phobius"/>
    </source>
</evidence>
<reference evidence="3 4" key="1">
    <citation type="journal article" date="2015" name="Genome Biol. Evol.">
        <title>Comparative Genomics of a Bacterivorous Green Alga Reveals Evolutionary Causalities and Consequences of Phago-Mixotrophic Mode of Nutrition.</title>
        <authorList>
            <person name="Burns J.A."/>
            <person name="Paasch A."/>
            <person name="Narechania A."/>
            <person name="Kim E."/>
        </authorList>
    </citation>
    <scope>NUCLEOTIDE SEQUENCE [LARGE SCALE GENOMIC DNA]</scope>
    <source>
        <strain evidence="3 4">PLY_AMNH</strain>
    </source>
</reference>
<keyword evidence="2" id="KW-0812">Transmembrane</keyword>
<evidence type="ECO:0000256" key="1">
    <source>
        <dbReference type="SAM" id="MobiDB-lite"/>
    </source>
</evidence>
<dbReference type="EMBL" id="LGRX02002731">
    <property type="protein sequence ID" value="KAK3283524.1"/>
    <property type="molecule type" value="Genomic_DNA"/>
</dbReference>
<protein>
    <submittedName>
        <fullName evidence="3">Uncharacterized protein</fullName>
    </submittedName>
</protein>
<keyword evidence="2" id="KW-1133">Transmembrane helix</keyword>
<dbReference type="Proteomes" id="UP001190700">
    <property type="component" value="Unassembled WGS sequence"/>
</dbReference>
<gene>
    <name evidence="3" type="ORF">CYMTET_8779</name>
</gene>
<evidence type="ECO:0000313" key="3">
    <source>
        <dbReference type="EMBL" id="KAK3283524.1"/>
    </source>
</evidence>
<keyword evidence="2" id="KW-0472">Membrane</keyword>
<feature type="compositionally biased region" description="Polar residues" evidence="1">
    <location>
        <begin position="78"/>
        <end position="98"/>
    </location>
</feature>
<accession>A0AAE0GSB1</accession>
<feature type="compositionally biased region" description="Pro residues" evidence="1">
    <location>
        <begin position="134"/>
        <end position="144"/>
    </location>
</feature>
<name>A0AAE0GSB1_9CHLO</name>
<proteinExistence type="predicted"/>
<comment type="caution">
    <text evidence="3">The sequence shown here is derived from an EMBL/GenBank/DDBJ whole genome shotgun (WGS) entry which is preliminary data.</text>
</comment>
<feature type="non-terminal residue" evidence="3">
    <location>
        <position position="234"/>
    </location>
</feature>
<feature type="compositionally biased region" description="Polar residues" evidence="1">
    <location>
        <begin position="122"/>
        <end position="132"/>
    </location>
</feature>
<feature type="region of interest" description="Disordered" evidence="1">
    <location>
        <begin position="75"/>
        <end position="152"/>
    </location>
</feature>